<dbReference type="AlphaFoldDB" id="A0AA40EXF1"/>
<gene>
    <name evidence="2" type="ORF">B0T21DRAFT_405958</name>
</gene>
<evidence type="ECO:0000313" key="3">
    <source>
        <dbReference type="Proteomes" id="UP001172159"/>
    </source>
</evidence>
<dbReference type="Proteomes" id="UP001172159">
    <property type="component" value="Unassembled WGS sequence"/>
</dbReference>
<accession>A0AA40EXF1</accession>
<proteinExistence type="predicted"/>
<protein>
    <submittedName>
        <fullName evidence="2">Uncharacterized protein</fullName>
    </submittedName>
</protein>
<organism evidence="2 3">
    <name type="scientific">Apiosordaria backusii</name>
    <dbReference type="NCBI Taxonomy" id="314023"/>
    <lineage>
        <taxon>Eukaryota</taxon>
        <taxon>Fungi</taxon>
        <taxon>Dikarya</taxon>
        <taxon>Ascomycota</taxon>
        <taxon>Pezizomycotina</taxon>
        <taxon>Sordariomycetes</taxon>
        <taxon>Sordariomycetidae</taxon>
        <taxon>Sordariales</taxon>
        <taxon>Lasiosphaeriaceae</taxon>
        <taxon>Apiosordaria</taxon>
    </lineage>
</organism>
<feature type="region of interest" description="Disordered" evidence="1">
    <location>
        <begin position="1"/>
        <end position="26"/>
    </location>
</feature>
<keyword evidence="3" id="KW-1185">Reference proteome</keyword>
<dbReference type="EMBL" id="JAUKTV010000001">
    <property type="protein sequence ID" value="KAK0747319.1"/>
    <property type="molecule type" value="Genomic_DNA"/>
</dbReference>
<evidence type="ECO:0000313" key="2">
    <source>
        <dbReference type="EMBL" id="KAK0747319.1"/>
    </source>
</evidence>
<sequence length="189" mass="20866">MAVDTEYEERLVSKSSAAPVGPSSLGTNTAARNFDSTCKQLPEAHHYLNLADIGDIDFRIKVDRFRGLEVANKFRVPVHTCTKALVPPRNWLSEAGGISSPRGVPEVLTVDSSRLEHDTDLYFFLKIINVSSPLRVTVLGGQAVTVRDHHELLENPKRTVRSKVFDDISAEHGFLNPPSAYGPFTQPLT</sequence>
<comment type="caution">
    <text evidence="2">The sequence shown here is derived from an EMBL/GenBank/DDBJ whole genome shotgun (WGS) entry which is preliminary data.</text>
</comment>
<evidence type="ECO:0000256" key="1">
    <source>
        <dbReference type="SAM" id="MobiDB-lite"/>
    </source>
</evidence>
<name>A0AA40EXF1_9PEZI</name>
<reference evidence="2" key="1">
    <citation type="submission" date="2023-06" db="EMBL/GenBank/DDBJ databases">
        <title>Genome-scale phylogeny and comparative genomics of the fungal order Sordariales.</title>
        <authorList>
            <consortium name="Lawrence Berkeley National Laboratory"/>
            <person name="Hensen N."/>
            <person name="Bonometti L."/>
            <person name="Westerberg I."/>
            <person name="Brannstrom I.O."/>
            <person name="Guillou S."/>
            <person name="Cros-Aarteil S."/>
            <person name="Calhoun S."/>
            <person name="Haridas S."/>
            <person name="Kuo A."/>
            <person name="Mondo S."/>
            <person name="Pangilinan J."/>
            <person name="Riley R."/>
            <person name="Labutti K."/>
            <person name="Andreopoulos B."/>
            <person name="Lipzen A."/>
            <person name="Chen C."/>
            <person name="Yanf M."/>
            <person name="Daum C."/>
            <person name="Ng V."/>
            <person name="Clum A."/>
            <person name="Steindorff A."/>
            <person name="Ohm R."/>
            <person name="Martin F."/>
            <person name="Silar P."/>
            <person name="Natvig D."/>
            <person name="Lalanne C."/>
            <person name="Gautier V."/>
            <person name="Ament-Velasquez S.L."/>
            <person name="Kruys A."/>
            <person name="Hutchinson M.I."/>
            <person name="Powell A.J."/>
            <person name="Barry K."/>
            <person name="Miller A.N."/>
            <person name="Grigoriev I.V."/>
            <person name="Debuchy R."/>
            <person name="Gladieux P."/>
            <person name="Thoren M.H."/>
            <person name="Johannesson H."/>
        </authorList>
    </citation>
    <scope>NUCLEOTIDE SEQUENCE</scope>
    <source>
        <strain evidence="2">CBS 540.89</strain>
    </source>
</reference>